<keyword evidence="2" id="KW-1185">Reference proteome</keyword>
<dbReference type="AlphaFoldDB" id="A0A1C0YW22"/>
<dbReference type="SUPFAM" id="SSF48452">
    <property type="entry name" value="TPR-like"/>
    <property type="match status" value="1"/>
</dbReference>
<evidence type="ECO:0000313" key="2">
    <source>
        <dbReference type="Proteomes" id="UP000093482"/>
    </source>
</evidence>
<sequence length="240" mass="27550">MATIQEINEQARTLKREGKYDEALSLYSEGLKALNNALEQFEATGEAQVVVEGTEPATLDFILFQLQSTYYNLAKIAYLKEDPSYAIRAYLAAMHIEISKVASDIRTGQLSEDYKKAFRQIPQEAVAQLPHPAAAYIYFERDKPRHIAHAFMDYNEDFLKSAEANPKYVAAYKAKLRGDGSYEDVLKEQGITEEESNAAELQFYWPFGARFFMKNGLDWSRIDATNVFEIYFESEERQTR</sequence>
<accession>A0A1C0YW22</accession>
<evidence type="ECO:0008006" key="3">
    <source>
        <dbReference type="Google" id="ProtNLM"/>
    </source>
</evidence>
<dbReference type="EMBL" id="MATO01000029">
    <property type="protein sequence ID" value="OCS91351.1"/>
    <property type="molecule type" value="Genomic_DNA"/>
</dbReference>
<protein>
    <recommendedName>
        <fullName evidence="3">Tetratricopeptide repeat protein</fullName>
    </recommendedName>
</protein>
<proteinExistence type="predicted"/>
<organism evidence="1 2">
    <name type="scientific">Caryophanon latum</name>
    <dbReference type="NCBI Taxonomy" id="33977"/>
    <lineage>
        <taxon>Bacteria</taxon>
        <taxon>Bacillati</taxon>
        <taxon>Bacillota</taxon>
        <taxon>Bacilli</taxon>
        <taxon>Bacillales</taxon>
        <taxon>Caryophanaceae</taxon>
        <taxon>Caryophanon</taxon>
    </lineage>
</organism>
<gene>
    <name evidence="1" type="ORF">A6K76_09230</name>
</gene>
<reference evidence="1 2" key="1">
    <citation type="submission" date="2016-07" db="EMBL/GenBank/DDBJ databases">
        <title>Caryophanon latum genome sequencing.</title>
        <authorList>
            <person name="Verma A."/>
            <person name="Pal Y."/>
            <person name="Krishnamurthi S."/>
        </authorList>
    </citation>
    <scope>NUCLEOTIDE SEQUENCE [LARGE SCALE GENOMIC DNA]</scope>
    <source>
        <strain evidence="1 2">DSM 14151</strain>
    </source>
</reference>
<comment type="caution">
    <text evidence="1">The sequence shown here is derived from an EMBL/GenBank/DDBJ whole genome shotgun (WGS) entry which is preliminary data.</text>
</comment>
<name>A0A1C0YW22_9BACL</name>
<dbReference type="OrthoDB" id="2605795at2"/>
<dbReference type="RefSeq" id="WP_066463454.1">
    <property type="nucleotide sequence ID" value="NZ_MATO01000029.1"/>
</dbReference>
<dbReference type="Gene3D" id="1.25.40.10">
    <property type="entry name" value="Tetratricopeptide repeat domain"/>
    <property type="match status" value="1"/>
</dbReference>
<dbReference type="Proteomes" id="UP000093482">
    <property type="component" value="Unassembled WGS sequence"/>
</dbReference>
<dbReference type="InterPro" id="IPR011990">
    <property type="entry name" value="TPR-like_helical_dom_sf"/>
</dbReference>
<evidence type="ECO:0000313" key="1">
    <source>
        <dbReference type="EMBL" id="OCS91351.1"/>
    </source>
</evidence>